<dbReference type="GO" id="GO:0007030">
    <property type="term" value="P:Golgi organization"/>
    <property type="evidence" value="ECO:0007669"/>
    <property type="project" value="TreeGrafter"/>
</dbReference>
<sequence>MYEETWYTYVSDSHKRDDASTQDAKHRRKESLLKQTNGASQIPDPSGPIMELFEGSPGLKGPPEATLARRAKSYSDFYEVAMEYLKKDAMRSKSNDVLETIESKREKVSFGLQFEELEDNLLHASHEEYQLYRDQLALSERHLDSLLSDTTSALDLLASLSESFRTVESETTAFQAQCEDLLAEQKRLRDLADEVGTDLQYYAYLEPLTRRLNAPGAGRIVRSDDFLDMLLNLNTCIDFMDQHPNYRDSTVYKTRYTSLLERSLNLVQMAFSSSLKEVSDDVSKQLRSKEHNETAEYVLLYGRFEKIVEDLGPQVEKLLQTDQFSFGRAGDRTDRTPFIHEYHNLYNHITLSYLGSRAPVGPLVLKNLRKFAAADPKPEVDFESFARRSVQYVLDICHNEQALVTKFFHGGPLLADYPGMDIWNKGSKYMERLEENILSHLATLNTVLAPYLNSGDLQRICKLVNWLETIHMTSNDEEAVVEDPRDDRRWIAQALLTKYLWPSLDALFIKAAAEIEHFKPSQEDLRFATKHIPLAGERKKFATGHTATEKSDDADMDTPTVLNAYPTVRTAVKLLVMYNEGTYDRPRSGDVLYDIVHQTTESLQKAATVIKRNGVIMDAQLFLIKNLMLIENLFMTHEIPDSVRQSAEFDFTPIWDTIQELQNRKQLFNPLAYIRPLVKGELLPAVVDRVLDARKELEKVLVQQITAFTKTWQARLVEKDYQKREGIAKELDAMLNKVFDDETTRAALWKMIRAEE</sequence>
<evidence type="ECO:0000256" key="9">
    <source>
        <dbReference type="SAM" id="MobiDB-lite"/>
    </source>
</evidence>
<dbReference type="InterPro" id="IPR048685">
    <property type="entry name" value="COG3_C"/>
</dbReference>
<dbReference type="EMBL" id="KZ613484">
    <property type="protein sequence ID" value="PMD20520.1"/>
    <property type="molecule type" value="Genomic_DNA"/>
</dbReference>
<evidence type="ECO:0000256" key="3">
    <source>
        <dbReference type="ARBA" id="ARBA00020976"/>
    </source>
</evidence>
<reference evidence="12 13" key="1">
    <citation type="submission" date="2016-05" db="EMBL/GenBank/DDBJ databases">
        <title>A degradative enzymes factory behind the ericoid mycorrhizal symbiosis.</title>
        <authorList>
            <consortium name="DOE Joint Genome Institute"/>
            <person name="Martino E."/>
            <person name="Morin E."/>
            <person name="Grelet G."/>
            <person name="Kuo A."/>
            <person name="Kohler A."/>
            <person name="Daghino S."/>
            <person name="Barry K."/>
            <person name="Choi C."/>
            <person name="Cichocki N."/>
            <person name="Clum A."/>
            <person name="Copeland A."/>
            <person name="Hainaut M."/>
            <person name="Haridas S."/>
            <person name="Labutti K."/>
            <person name="Lindquist E."/>
            <person name="Lipzen A."/>
            <person name="Khouja H.-R."/>
            <person name="Murat C."/>
            <person name="Ohm R."/>
            <person name="Olson A."/>
            <person name="Spatafora J."/>
            <person name="Veneault-Fourrey C."/>
            <person name="Henrissat B."/>
            <person name="Grigoriev I."/>
            <person name="Martin F."/>
            <person name="Perotto S."/>
        </authorList>
    </citation>
    <scope>NUCLEOTIDE SEQUENCE [LARGE SCALE GENOMIC DNA]</scope>
    <source>
        <strain evidence="12 13">UAMH 7357</strain>
    </source>
</reference>
<evidence type="ECO:0000256" key="1">
    <source>
        <dbReference type="ARBA" id="ARBA00004395"/>
    </source>
</evidence>
<evidence type="ECO:0000256" key="2">
    <source>
        <dbReference type="ARBA" id="ARBA00009936"/>
    </source>
</evidence>
<keyword evidence="13" id="KW-1185">Reference proteome</keyword>
<evidence type="ECO:0000259" key="10">
    <source>
        <dbReference type="Pfam" id="PF04136"/>
    </source>
</evidence>
<evidence type="ECO:0000256" key="8">
    <source>
        <dbReference type="ARBA" id="ARBA00031339"/>
    </source>
</evidence>
<dbReference type="Proteomes" id="UP000235672">
    <property type="component" value="Unassembled WGS sequence"/>
</dbReference>
<feature type="domain" description="Conserved oligomeric Golgi complex subunit 3 N-terminal" evidence="10">
    <location>
        <begin position="132"/>
        <end position="277"/>
    </location>
</feature>
<dbReference type="GO" id="GO:0017119">
    <property type="term" value="C:Golgi transport complex"/>
    <property type="evidence" value="ECO:0007669"/>
    <property type="project" value="TreeGrafter"/>
</dbReference>
<dbReference type="InterPro" id="IPR048320">
    <property type="entry name" value="COG3_N"/>
</dbReference>
<keyword evidence="7" id="KW-0472">Membrane</keyword>
<dbReference type="GO" id="GO:0005801">
    <property type="term" value="C:cis-Golgi network"/>
    <property type="evidence" value="ECO:0007669"/>
    <property type="project" value="InterPro"/>
</dbReference>
<protein>
    <recommendedName>
        <fullName evidence="3">Conserved oligomeric Golgi complex subunit 3</fullName>
    </recommendedName>
    <alternativeName>
        <fullName evidence="8">Component of oligomeric Golgi complex 3</fullName>
    </alternativeName>
</protein>
<organism evidence="12 13">
    <name type="scientific">Hyaloscypha hepaticicola</name>
    <dbReference type="NCBI Taxonomy" id="2082293"/>
    <lineage>
        <taxon>Eukaryota</taxon>
        <taxon>Fungi</taxon>
        <taxon>Dikarya</taxon>
        <taxon>Ascomycota</taxon>
        <taxon>Pezizomycotina</taxon>
        <taxon>Leotiomycetes</taxon>
        <taxon>Helotiales</taxon>
        <taxon>Hyaloscyphaceae</taxon>
        <taxon>Hyaloscypha</taxon>
    </lineage>
</organism>
<keyword evidence="5" id="KW-0653">Protein transport</keyword>
<evidence type="ECO:0000313" key="12">
    <source>
        <dbReference type="EMBL" id="PMD20520.1"/>
    </source>
</evidence>
<evidence type="ECO:0000313" key="13">
    <source>
        <dbReference type="Proteomes" id="UP000235672"/>
    </source>
</evidence>
<dbReference type="AlphaFoldDB" id="A0A2J6Q2L4"/>
<keyword evidence="4" id="KW-0813">Transport</keyword>
<comment type="similarity">
    <text evidence="2">Belongs to the COG3 family.</text>
</comment>
<dbReference type="STRING" id="1745343.A0A2J6Q2L4"/>
<dbReference type="GO" id="GO:0006891">
    <property type="term" value="P:intra-Golgi vesicle-mediated transport"/>
    <property type="evidence" value="ECO:0007669"/>
    <property type="project" value="TreeGrafter"/>
</dbReference>
<dbReference type="InterPro" id="IPR007265">
    <property type="entry name" value="COG_su3"/>
</dbReference>
<feature type="region of interest" description="Disordered" evidence="9">
    <location>
        <begin position="12"/>
        <end position="47"/>
    </location>
</feature>
<dbReference type="Pfam" id="PF04136">
    <property type="entry name" value="COG3_N"/>
    <property type="match status" value="1"/>
</dbReference>
<evidence type="ECO:0000259" key="11">
    <source>
        <dbReference type="Pfam" id="PF20671"/>
    </source>
</evidence>
<evidence type="ECO:0000256" key="5">
    <source>
        <dbReference type="ARBA" id="ARBA00022927"/>
    </source>
</evidence>
<dbReference type="GO" id="GO:0006914">
    <property type="term" value="P:autophagy"/>
    <property type="evidence" value="ECO:0007669"/>
    <property type="project" value="TreeGrafter"/>
</dbReference>
<dbReference type="GO" id="GO:0006886">
    <property type="term" value="P:intracellular protein transport"/>
    <property type="evidence" value="ECO:0007669"/>
    <property type="project" value="InterPro"/>
</dbReference>
<dbReference type="OrthoDB" id="296793at2759"/>
<dbReference type="PANTHER" id="PTHR13302">
    <property type="entry name" value="CONSERVED OLIGOMERIC GOLGI COMPLEX COMPONENT 3"/>
    <property type="match status" value="1"/>
</dbReference>
<dbReference type="GO" id="GO:0000139">
    <property type="term" value="C:Golgi membrane"/>
    <property type="evidence" value="ECO:0007669"/>
    <property type="project" value="UniProtKB-SubCell"/>
</dbReference>
<gene>
    <name evidence="12" type="ORF">NA56DRAFT_627090</name>
</gene>
<evidence type="ECO:0000256" key="7">
    <source>
        <dbReference type="ARBA" id="ARBA00023136"/>
    </source>
</evidence>
<comment type="subcellular location">
    <subcellularLocation>
        <location evidence="1">Golgi apparatus membrane</location>
        <topology evidence="1">Peripheral membrane protein</topology>
    </subcellularLocation>
</comment>
<dbReference type="Pfam" id="PF20671">
    <property type="entry name" value="COG3_C"/>
    <property type="match status" value="1"/>
</dbReference>
<accession>A0A2J6Q2L4</accession>
<feature type="domain" description="Conserved oligomeric Golgi complex subunit 3 C-terminal" evidence="11">
    <location>
        <begin position="298"/>
        <end position="654"/>
    </location>
</feature>
<proteinExistence type="inferred from homology"/>
<evidence type="ECO:0000256" key="6">
    <source>
        <dbReference type="ARBA" id="ARBA00023034"/>
    </source>
</evidence>
<dbReference type="PANTHER" id="PTHR13302:SF8">
    <property type="entry name" value="CONSERVED OLIGOMERIC GOLGI COMPLEX SUBUNIT 3"/>
    <property type="match status" value="1"/>
</dbReference>
<keyword evidence="6" id="KW-0333">Golgi apparatus</keyword>
<evidence type="ECO:0000256" key="4">
    <source>
        <dbReference type="ARBA" id="ARBA00022448"/>
    </source>
</evidence>
<name>A0A2J6Q2L4_9HELO</name>